<organism evidence="1 2">
    <name type="scientific">Morella rubra</name>
    <name type="common">Chinese bayberry</name>
    <dbReference type="NCBI Taxonomy" id="262757"/>
    <lineage>
        <taxon>Eukaryota</taxon>
        <taxon>Viridiplantae</taxon>
        <taxon>Streptophyta</taxon>
        <taxon>Embryophyta</taxon>
        <taxon>Tracheophyta</taxon>
        <taxon>Spermatophyta</taxon>
        <taxon>Magnoliopsida</taxon>
        <taxon>eudicotyledons</taxon>
        <taxon>Gunneridae</taxon>
        <taxon>Pentapetalae</taxon>
        <taxon>rosids</taxon>
        <taxon>fabids</taxon>
        <taxon>Fagales</taxon>
        <taxon>Myricaceae</taxon>
        <taxon>Morella</taxon>
    </lineage>
</organism>
<protein>
    <submittedName>
        <fullName evidence="1">Uncharacterized protein</fullName>
    </submittedName>
</protein>
<evidence type="ECO:0000313" key="2">
    <source>
        <dbReference type="Proteomes" id="UP000516437"/>
    </source>
</evidence>
<dbReference type="EMBL" id="RXIC02000021">
    <property type="protein sequence ID" value="KAB1220093.1"/>
    <property type="molecule type" value="Genomic_DNA"/>
</dbReference>
<keyword evidence="2" id="KW-1185">Reference proteome</keyword>
<gene>
    <name evidence="1" type="ORF">CJ030_MR3G005580</name>
</gene>
<reference evidence="1 2" key="1">
    <citation type="journal article" date="2019" name="Plant Biotechnol. J.">
        <title>The red bayberry genome and genetic basis of sex determination.</title>
        <authorList>
            <person name="Jia H.M."/>
            <person name="Jia H.J."/>
            <person name="Cai Q.L."/>
            <person name="Wang Y."/>
            <person name="Zhao H.B."/>
            <person name="Yang W.F."/>
            <person name="Wang G.Y."/>
            <person name="Li Y.H."/>
            <person name="Zhan D.L."/>
            <person name="Shen Y.T."/>
            <person name="Niu Q.F."/>
            <person name="Chang L."/>
            <person name="Qiu J."/>
            <person name="Zhao L."/>
            <person name="Xie H.B."/>
            <person name="Fu W.Y."/>
            <person name="Jin J."/>
            <person name="Li X.W."/>
            <person name="Jiao Y."/>
            <person name="Zhou C.C."/>
            <person name="Tu T."/>
            <person name="Chai C.Y."/>
            <person name="Gao J.L."/>
            <person name="Fan L.J."/>
            <person name="van de Weg E."/>
            <person name="Wang J.Y."/>
            <person name="Gao Z.S."/>
        </authorList>
    </citation>
    <scope>NUCLEOTIDE SEQUENCE [LARGE SCALE GENOMIC DNA]</scope>
    <source>
        <tissue evidence="1">Leaves</tissue>
    </source>
</reference>
<name>A0A6A1W5C0_9ROSI</name>
<evidence type="ECO:0000313" key="1">
    <source>
        <dbReference type="EMBL" id="KAB1220093.1"/>
    </source>
</evidence>
<comment type="caution">
    <text evidence="1">The sequence shown here is derived from an EMBL/GenBank/DDBJ whole genome shotgun (WGS) entry which is preliminary data.</text>
</comment>
<dbReference type="AlphaFoldDB" id="A0A6A1W5C0"/>
<proteinExistence type="predicted"/>
<dbReference type="Proteomes" id="UP000516437">
    <property type="component" value="Chromosome 3"/>
</dbReference>
<sequence length="236" mass="26890">MATIEGGICPNINRRGSSNTSNPKVIWFGQTMGSYLIFGPWNGEMRSMLMIGTMRTQLALGLVSVEIPDTRIKTKEQFEKASWIVLNCRMENVDSEKVEKNALFIPEEYILSRWTRKARLSVDPGSSSKDVPELWEVFQCYHTALVDEVAKLMRNREPCELEVAADRAISDGALEVGAKGWKTREPKHRGNKRLKSVLEDKKRLKHRDSRKCGSVTLSQPVARHLILEDELEVQYI</sequence>
<accession>A0A6A1W5C0</accession>